<dbReference type="Proteomes" id="UP001417504">
    <property type="component" value="Unassembled WGS sequence"/>
</dbReference>
<evidence type="ECO:0000313" key="1">
    <source>
        <dbReference type="EMBL" id="KAK9090720.1"/>
    </source>
</evidence>
<proteinExistence type="predicted"/>
<sequence length="135" mass="15103">MPNVDKDENMIAIFNTETSRTGVKVERGEALVVTSEQVPFLEKSWAEWCGRVHERALCLPEFCANATLQLSCVVRRSGSGSVEVVDANGACYWSVGRKIIRVYRFGQTSLDISPEIEERIRANMSKNQAFMPSSN</sequence>
<accession>A0AAP0HPN4</accession>
<reference evidence="1 2" key="1">
    <citation type="submission" date="2024-01" db="EMBL/GenBank/DDBJ databases">
        <title>Genome assemblies of Stephania.</title>
        <authorList>
            <person name="Yang L."/>
        </authorList>
    </citation>
    <scope>NUCLEOTIDE SEQUENCE [LARGE SCALE GENOMIC DNA]</scope>
    <source>
        <strain evidence="1">QJT</strain>
        <tissue evidence="1">Leaf</tissue>
    </source>
</reference>
<keyword evidence="2" id="KW-1185">Reference proteome</keyword>
<comment type="caution">
    <text evidence="1">The sequence shown here is derived from an EMBL/GenBank/DDBJ whole genome shotgun (WGS) entry which is preliminary data.</text>
</comment>
<protein>
    <submittedName>
        <fullName evidence="1">Uncharacterized protein</fullName>
    </submittedName>
</protein>
<evidence type="ECO:0000313" key="2">
    <source>
        <dbReference type="Proteomes" id="UP001417504"/>
    </source>
</evidence>
<organism evidence="1 2">
    <name type="scientific">Stephania japonica</name>
    <dbReference type="NCBI Taxonomy" id="461633"/>
    <lineage>
        <taxon>Eukaryota</taxon>
        <taxon>Viridiplantae</taxon>
        <taxon>Streptophyta</taxon>
        <taxon>Embryophyta</taxon>
        <taxon>Tracheophyta</taxon>
        <taxon>Spermatophyta</taxon>
        <taxon>Magnoliopsida</taxon>
        <taxon>Ranunculales</taxon>
        <taxon>Menispermaceae</taxon>
        <taxon>Menispermoideae</taxon>
        <taxon>Cissampelideae</taxon>
        <taxon>Stephania</taxon>
    </lineage>
</organism>
<name>A0AAP0HPN4_9MAGN</name>
<dbReference type="AlphaFoldDB" id="A0AAP0HPN4"/>
<gene>
    <name evidence="1" type="ORF">Sjap_023897</name>
</gene>
<dbReference type="EMBL" id="JBBNAE010000010">
    <property type="protein sequence ID" value="KAK9090720.1"/>
    <property type="molecule type" value="Genomic_DNA"/>
</dbReference>